<comment type="similarity">
    <text evidence="2">Belongs to the MSOX/MTOX family.</text>
</comment>
<evidence type="ECO:0000259" key="6">
    <source>
        <dbReference type="Pfam" id="PF01266"/>
    </source>
</evidence>
<dbReference type="Gene3D" id="3.50.50.60">
    <property type="entry name" value="FAD/NAD(P)-binding domain"/>
    <property type="match status" value="1"/>
</dbReference>
<evidence type="ECO:0000313" key="8">
    <source>
        <dbReference type="Proteomes" id="UP000054270"/>
    </source>
</evidence>
<keyword evidence="4" id="KW-0274">FAD</keyword>
<dbReference type="PANTHER" id="PTHR10961:SF7">
    <property type="entry name" value="FAD DEPENDENT OXIDOREDUCTASE DOMAIN-CONTAINING PROTEIN"/>
    <property type="match status" value="1"/>
</dbReference>
<evidence type="ECO:0000256" key="4">
    <source>
        <dbReference type="ARBA" id="ARBA00022827"/>
    </source>
</evidence>
<dbReference type="OrthoDB" id="2219495at2759"/>
<keyword evidence="8" id="KW-1185">Reference proteome</keyword>
<gene>
    <name evidence="7" type="ORF">HYPSUDRAFT_57613</name>
</gene>
<dbReference type="EMBL" id="KN817600">
    <property type="protein sequence ID" value="KJA17694.1"/>
    <property type="molecule type" value="Genomic_DNA"/>
</dbReference>
<dbReference type="GO" id="GO:0050660">
    <property type="term" value="F:flavin adenine dinucleotide binding"/>
    <property type="evidence" value="ECO:0007669"/>
    <property type="project" value="InterPro"/>
</dbReference>
<evidence type="ECO:0000256" key="2">
    <source>
        <dbReference type="ARBA" id="ARBA00010989"/>
    </source>
</evidence>
<comment type="cofactor">
    <cofactor evidence="1">
        <name>FAD</name>
        <dbReference type="ChEBI" id="CHEBI:57692"/>
    </cofactor>
</comment>
<dbReference type="InterPro" id="IPR006076">
    <property type="entry name" value="FAD-dep_OxRdtase"/>
</dbReference>
<dbReference type="InterPro" id="IPR036188">
    <property type="entry name" value="FAD/NAD-bd_sf"/>
</dbReference>
<keyword evidence="3" id="KW-0285">Flavoprotein</keyword>
<dbReference type="InterPro" id="IPR045170">
    <property type="entry name" value="MTOX"/>
</dbReference>
<evidence type="ECO:0000313" key="7">
    <source>
        <dbReference type="EMBL" id="KJA17694.1"/>
    </source>
</evidence>
<name>A0A0D2NFG9_HYPSF</name>
<dbReference type="Gene3D" id="3.30.9.10">
    <property type="entry name" value="D-Amino Acid Oxidase, subunit A, domain 2"/>
    <property type="match status" value="1"/>
</dbReference>
<sequence length="443" mass="49115">MYDVVVIGGGPMGLMTAYECAKAGKSVAVFEKSVFFNQGGSSGDLVRMFRTAYTEGFMMDLAIQAMSLWDDLEKRTGNLRLMSGLLNFGDPAYSDGPEGNLHDPMKNLKERGMKYRQLTRDEIEADHPFYNLPDNYEGLEMPDNGVINVPHLTSSLYQLCLEHGVHLKQYADVKCIEPKENVNDEWNVIVALGEQKTVGFAPVVTMVSAKKIAITCGAFVNHILGPSFGFSLDLSIWEMVSMYFQMDMRVKFPKMWFQFAFDTPSPQGPISNLMYGFPAVPWGPPNAARVAVDAPGRVITDPIDRTPNLIPPENLENVRRWVGTHVVGVGADPVPVFAAECLQTNVYDNMFVLDHIEDHLLPANMKGRSKSIAVFTAGWGMKFVPLIGKIMKELLLDGETAYDISRFKLDRSGEGGQTIKRSPHVERTVNVQPAGISGSSLHR</sequence>
<dbReference type="PANTHER" id="PTHR10961">
    <property type="entry name" value="PEROXISOMAL SARCOSINE OXIDASE"/>
    <property type="match status" value="1"/>
</dbReference>
<dbReference type="AlphaFoldDB" id="A0A0D2NFG9"/>
<proteinExistence type="inferred from homology"/>
<dbReference type="SUPFAM" id="SSF51905">
    <property type="entry name" value="FAD/NAD(P)-binding domain"/>
    <property type="match status" value="1"/>
</dbReference>
<evidence type="ECO:0000256" key="5">
    <source>
        <dbReference type="ARBA" id="ARBA00023002"/>
    </source>
</evidence>
<dbReference type="GO" id="GO:0008115">
    <property type="term" value="F:sarcosine oxidase activity"/>
    <property type="evidence" value="ECO:0007669"/>
    <property type="project" value="TreeGrafter"/>
</dbReference>
<dbReference type="OMA" id="FPSMWFQ"/>
<keyword evidence="5" id="KW-0560">Oxidoreductase</keyword>
<dbReference type="STRING" id="945553.A0A0D2NFG9"/>
<feature type="domain" description="FAD dependent oxidoreductase" evidence="6">
    <location>
        <begin position="3"/>
        <end position="394"/>
    </location>
</feature>
<organism evidence="7 8">
    <name type="scientific">Hypholoma sublateritium (strain FD-334 SS-4)</name>
    <dbReference type="NCBI Taxonomy" id="945553"/>
    <lineage>
        <taxon>Eukaryota</taxon>
        <taxon>Fungi</taxon>
        <taxon>Dikarya</taxon>
        <taxon>Basidiomycota</taxon>
        <taxon>Agaricomycotina</taxon>
        <taxon>Agaricomycetes</taxon>
        <taxon>Agaricomycetidae</taxon>
        <taxon>Agaricales</taxon>
        <taxon>Agaricineae</taxon>
        <taxon>Strophariaceae</taxon>
        <taxon>Hypholoma</taxon>
    </lineage>
</organism>
<dbReference type="Pfam" id="PF01266">
    <property type="entry name" value="DAO"/>
    <property type="match status" value="1"/>
</dbReference>
<accession>A0A0D2NFG9</accession>
<protein>
    <recommendedName>
        <fullName evidence="6">FAD dependent oxidoreductase domain-containing protein</fullName>
    </recommendedName>
</protein>
<reference evidence="8" key="1">
    <citation type="submission" date="2014-04" db="EMBL/GenBank/DDBJ databases">
        <title>Evolutionary Origins and Diversification of the Mycorrhizal Mutualists.</title>
        <authorList>
            <consortium name="DOE Joint Genome Institute"/>
            <consortium name="Mycorrhizal Genomics Consortium"/>
            <person name="Kohler A."/>
            <person name="Kuo A."/>
            <person name="Nagy L.G."/>
            <person name="Floudas D."/>
            <person name="Copeland A."/>
            <person name="Barry K.W."/>
            <person name="Cichocki N."/>
            <person name="Veneault-Fourrey C."/>
            <person name="LaButti K."/>
            <person name="Lindquist E.A."/>
            <person name="Lipzen A."/>
            <person name="Lundell T."/>
            <person name="Morin E."/>
            <person name="Murat C."/>
            <person name="Riley R."/>
            <person name="Ohm R."/>
            <person name="Sun H."/>
            <person name="Tunlid A."/>
            <person name="Henrissat B."/>
            <person name="Grigoriev I.V."/>
            <person name="Hibbett D.S."/>
            <person name="Martin F."/>
        </authorList>
    </citation>
    <scope>NUCLEOTIDE SEQUENCE [LARGE SCALE GENOMIC DNA]</scope>
    <source>
        <strain evidence="8">FD-334 SS-4</strain>
    </source>
</reference>
<evidence type="ECO:0000256" key="3">
    <source>
        <dbReference type="ARBA" id="ARBA00022630"/>
    </source>
</evidence>
<evidence type="ECO:0000256" key="1">
    <source>
        <dbReference type="ARBA" id="ARBA00001974"/>
    </source>
</evidence>
<dbReference type="Proteomes" id="UP000054270">
    <property type="component" value="Unassembled WGS sequence"/>
</dbReference>